<proteinExistence type="predicted"/>
<dbReference type="Gene3D" id="1.10.10.60">
    <property type="entry name" value="Homeodomain-like"/>
    <property type="match status" value="1"/>
</dbReference>
<gene>
    <name evidence="10" type="ORF">CL6EHI_092160</name>
</gene>
<dbReference type="PROSITE" id="PS51293">
    <property type="entry name" value="SANT"/>
    <property type="match status" value="1"/>
</dbReference>
<dbReference type="VEuPathDB" id="AmoebaDB:KM1_020760"/>
<dbReference type="PROSITE" id="PS51294">
    <property type="entry name" value="HTH_MYB"/>
    <property type="match status" value="1"/>
</dbReference>
<evidence type="ECO:0000313" key="10">
    <source>
        <dbReference type="EMBL" id="GAT92449.1"/>
    </source>
</evidence>
<evidence type="ECO:0000259" key="9">
    <source>
        <dbReference type="PROSITE" id="PS51294"/>
    </source>
</evidence>
<evidence type="ECO:0000256" key="6">
    <source>
        <dbReference type="SAM" id="MobiDB-lite"/>
    </source>
</evidence>
<evidence type="ECO:0000259" key="8">
    <source>
        <dbReference type="PROSITE" id="PS51293"/>
    </source>
</evidence>
<dbReference type="AlphaFoldDB" id="A0A5K1UME5"/>
<dbReference type="CDD" id="cd00167">
    <property type="entry name" value="SANT"/>
    <property type="match status" value="1"/>
</dbReference>
<protein>
    <submittedName>
        <fullName evidence="10">Myb family DNA-binding protein shaqkyf family</fullName>
    </submittedName>
</protein>
<accession>A0A5K1UME5</accession>
<dbReference type="GO" id="GO:0003677">
    <property type="term" value="F:DNA binding"/>
    <property type="evidence" value="ECO:0007669"/>
    <property type="project" value="UniProtKB-KW"/>
</dbReference>
<feature type="domain" description="HTH myb-type" evidence="9">
    <location>
        <begin position="45"/>
        <end position="99"/>
    </location>
</feature>
<dbReference type="SMART" id="SM00717">
    <property type="entry name" value="SANT"/>
    <property type="match status" value="1"/>
</dbReference>
<dbReference type="PANTHER" id="PTHR12802">
    <property type="entry name" value="SWI/SNF COMPLEX-RELATED"/>
    <property type="match status" value="1"/>
</dbReference>
<keyword evidence="5" id="KW-0539">Nucleus</keyword>
<dbReference type="OMA" id="SECPIPY"/>
<dbReference type="SUPFAM" id="SSF46689">
    <property type="entry name" value="Homeodomain-like"/>
    <property type="match status" value="1"/>
</dbReference>
<dbReference type="InterPro" id="IPR017930">
    <property type="entry name" value="Myb_dom"/>
</dbReference>
<evidence type="ECO:0000259" key="7">
    <source>
        <dbReference type="PROSITE" id="PS50090"/>
    </source>
</evidence>
<keyword evidence="3 10" id="KW-0238">DNA-binding</keyword>
<dbReference type="GO" id="GO:0010468">
    <property type="term" value="P:regulation of gene expression"/>
    <property type="evidence" value="ECO:0007669"/>
    <property type="project" value="UniProtKB-ARBA"/>
</dbReference>
<feature type="domain" description="SANT" evidence="8">
    <location>
        <begin position="48"/>
        <end position="103"/>
    </location>
</feature>
<dbReference type="VEuPathDB" id="AmoebaDB:EHI7A_008480"/>
<evidence type="ECO:0000256" key="1">
    <source>
        <dbReference type="ARBA" id="ARBA00004123"/>
    </source>
</evidence>
<evidence type="ECO:0000256" key="2">
    <source>
        <dbReference type="ARBA" id="ARBA00023015"/>
    </source>
</evidence>
<evidence type="ECO:0000256" key="4">
    <source>
        <dbReference type="ARBA" id="ARBA00023163"/>
    </source>
</evidence>
<dbReference type="Pfam" id="PF00249">
    <property type="entry name" value="Myb_DNA-binding"/>
    <property type="match status" value="1"/>
</dbReference>
<evidence type="ECO:0000256" key="3">
    <source>
        <dbReference type="ARBA" id="ARBA00023125"/>
    </source>
</evidence>
<reference evidence="10 11" key="1">
    <citation type="submission" date="2016-05" db="EMBL/GenBank/DDBJ databases">
        <title>First whole genome sequencing of Entamoeba histolytica HM1:IMSS-clone-6.</title>
        <authorList>
            <person name="Mukherjee Avik.K."/>
            <person name="Izumyama S."/>
            <person name="Nakada-Tsukui K."/>
            <person name="Nozaki T."/>
        </authorList>
    </citation>
    <scope>NUCLEOTIDE SEQUENCE [LARGE SCALE GENOMIC DNA]</scope>
    <source>
        <strain evidence="10 11">HM1:IMSS clone 6</strain>
    </source>
</reference>
<keyword evidence="2" id="KW-0805">Transcription regulation</keyword>
<dbReference type="FunFam" id="1.10.10.60:FF:000023">
    <property type="entry name" value="protein REVEILLE 6 isoform X1"/>
    <property type="match status" value="1"/>
</dbReference>
<feature type="compositionally biased region" description="Polar residues" evidence="6">
    <location>
        <begin position="100"/>
        <end position="119"/>
    </location>
</feature>
<dbReference type="InterPro" id="IPR009057">
    <property type="entry name" value="Homeodomain-like_sf"/>
</dbReference>
<dbReference type="VEuPathDB" id="AmoebaDB:EHI5A_020330"/>
<dbReference type="EMBL" id="BDEQ01000001">
    <property type="protein sequence ID" value="GAT92449.1"/>
    <property type="molecule type" value="Genomic_DNA"/>
</dbReference>
<feature type="compositionally biased region" description="Low complexity" evidence="6">
    <location>
        <begin position="9"/>
        <end position="22"/>
    </location>
</feature>
<dbReference type="NCBIfam" id="TIGR01557">
    <property type="entry name" value="myb_SHAQKYF"/>
    <property type="match status" value="1"/>
</dbReference>
<organism evidence="10 11">
    <name type="scientific">Entamoeba histolytica</name>
    <dbReference type="NCBI Taxonomy" id="5759"/>
    <lineage>
        <taxon>Eukaryota</taxon>
        <taxon>Amoebozoa</taxon>
        <taxon>Evosea</taxon>
        <taxon>Archamoebae</taxon>
        <taxon>Mastigamoebida</taxon>
        <taxon>Entamoebidae</taxon>
        <taxon>Entamoeba</taxon>
    </lineage>
</organism>
<feature type="region of interest" description="Disordered" evidence="6">
    <location>
        <begin position="1"/>
        <end position="44"/>
    </location>
</feature>
<sequence length="189" mass="21827">MSSFGAYISGESSSEGSGLHHLSPTHPHERSSSISPQRKQRKQYTITKKREVWTDEEHALFLEGLSLYHRDWKRIEQHVKTKTVVQIRSHAQKYFLKLQKMQQQNPSSSQDLPLVNSNLSDKKPLSTLENGKKRRNSLSAFTPVESTLEYSIINFSNSEFNSPINPSSPFNEPVNTQRHNQYFHPIYTN</sequence>
<evidence type="ECO:0000313" key="11">
    <source>
        <dbReference type="Proteomes" id="UP000078387"/>
    </source>
</evidence>
<dbReference type="InterPro" id="IPR006447">
    <property type="entry name" value="Myb_dom_plants"/>
</dbReference>
<evidence type="ECO:0000256" key="5">
    <source>
        <dbReference type="ARBA" id="ARBA00023242"/>
    </source>
</evidence>
<dbReference type="GO" id="GO:0005634">
    <property type="term" value="C:nucleus"/>
    <property type="evidence" value="ECO:0007669"/>
    <property type="project" value="UniProtKB-SubCell"/>
</dbReference>
<dbReference type="InterPro" id="IPR001005">
    <property type="entry name" value="SANT/Myb"/>
</dbReference>
<comment type="caution">
    <text evidence="10">The sequence shown here is derived from an EMBL/GenBank/DDBJ whole genome shotgun (WGS) entry which is preliminary data.</text>
</comment>
<dbReference type="Proteomes" id="UP000078387">
    <property type="component" value="Unassembled WGS sequence"/>
</dbReference>
<comment type="subcellular location">
    <subcellularLocation>
        <location evidence="1">Nucleus</location>
    </subcellularLocation>
</comment>
<feature type="domain" description="Myb-like" evidence="7">
    <location>
        <begin position="45"/>
        <end position="95"/>
    </location>
</feature>
<dbReference type="PANTHER" id="PTHR12802:SF155">
    <property type="entry name" value="DEUBIQUITINASE MYSM1"/>
    <property type="match status" value="1"/>
</dbReference>
<keyword evidence="4" id="KW-0804">Transcription</keyword>
<dbReference type="InterPro" id="IPR017884">
    <property type="entry name" value="SANT_dom"/>
</dbReference>
<dbReference type="PROSITE" id="PS50090">
    <property type="entry name" value="MYB_LIKE"/>
    <property type="match status" value="1"/>
</dbReference>
<feature type="region of interest" description="Disordered" evidence="6">
    <location>
        <begin position="100"/>
        <end position="131"/>
    </location>
</feature>
<name>A0A5K1UME5_ENTHI</name>
<dbReference type="VEuPathDB" id="AmoebaDB:EHI8A_005470"/>
<dbReference type="VEuPathDB" id="AmoebaDB:EHI_092160"/>